<evidence type="ECO:0000256" key="1">
    <source>
        <dbReference type="SAM" id="Coils"/>
    </source>
</evidence>
<evidence type="ECO:0000256" key="2">
    <source>
        <dbReference type="SAM" id="MobiDB-lite"/>
    </source>
</evidence>
<sequence>MEHVKEDSSDCDGTVLVPRKQSEIANGGAHKKVRVETKEKVEQLAAARRQANESQSRKGFDVCEGEMQVRGSTQTTKDNQDLLLPPPTSKNIPATSTQLSREKTTLPPPPFFNFLVRPTSMLEEVRAHMEAIDQFYLKRHVSEYDETGELASNISTRCNVEFADYDKWDEPVPNIINRAEMTERLHPRVGIDLAPFLSDLLDQRATANCKLRVDRFAMMASGDPIYMVDTMRTQANTERVNDSLDKDMSHEKKGTKTERDHGDKYKEEYTQPFSWISYLEADLKQAKLNLKDHSKEKSETSDLHHKAEEAKKEALKKVDETIAELGSTKQTLAQACEESQKKTLKLEG</sequence>
<dbReference type="EnsemblPlants" id="evm.model.02.510">
    <property type="protein sequence ID" value="cds.evm.model.02.510"/>
    <property type="gene ID" value="evm.TU.02.510"/>
</dbReference>
<accession>A0A803P1E0</accession>
<proteinExistence type="predicted"/>
<feature type="region of interest" description="Disordered" evidence="2">
    <location>
        <begin position="44"/>
        <end position="63"/>
    </location>
</feature>
<dbReference type="AlphaFoldDB" id="A0A803P1E0"/>
<dbReference type="Gramene" id="evm.model.02.510">
    <property type="protein sequence ID" value="cds.evm.model.02.510"/>
    <property type="gene ID" value="evm.TU.02.510"/>
</dbReference>
<reference evidence="3" key="2">
    <citation type="submission" date="2021-03" db="UniProtKB">
        <authorList>
            <consortium name="EnsemblPlants"/>
        </authorList>
    </citation>
    <scope>IDENTIFICATION</scope>
</reference>
<feature type="compositionally biased region" description="Polar residues" evidence="2">
    <location>
        <begin position="89"/>
        <end position="99"/>
    </location>
</feature>
<dbReference type="Proteomes" id="UP000596661">
    <property type="component" value="Chromosome 2"/>
</dbReference>
<keyword evidence="4" id="KW-1185">Reference proteome</keyword>
<dbReference type="EMBL" id="UZAU01000115">
    <property type="status" value="NOT_ANNOTATED_CDS"/>
    <property type="molecule type" value="Genomic_DNA"/>
</dbReference>
<protein>
    <submittedName>
        <fullName evidence="3">Uncharacterized protein</fullName>
    </submittedName>
</protein>
<feature type="region of interest" description="Disordered" evidence="2">
    <location>
        <begin position="68"/>
        <end position="104"/>
    </location>
</feature>
<name>A0A803P1E0_CANSA</name>
<reference evidence="3" key="1">
    <citation type="submission" date="2018-11" db="EMBL/GenBank/DDBJ databases">
        <authorList>
            <person name="Grassa J C."/>
        </authorList>
    </citation>
    <scope>NUCLEOTIDE SEQUENCE [LARGE SCALE GENOMIC DNA]</scope>
</reference>
<feature type="region of interest" description="Disordered" evidence="2">
    <location>
        <begin position="241"/>
        <end position="263"/>
    </location>
</feature>
<feature type="coiled-coil region" evidence="1">
    <location>
        <begin position="276"/>
        <end position="324"/>
    </location>
</feature>
<evidence type="ECO:0000313" key="3">
    <source>
        <dbReference type="EnsemblPlants" id="cds.evm.model.02.510"/>
    </source>
</evidence>
<organism evidence="3 4">
    <name type="scientific">Cannabis sativa</name>
    <name type="common">Hemp</name>
    <name type="synonym">Marijuana</name>
    <dbReference type="NCBI Taxonomy" id="3483"/>
    <lineage>
        <taxon>Eukaryota</taxon>
        <taxon>Viridiplantae</taxon>
        <taxon>Streptophyta</taxon>
        <taxon>Embryophyta</taxon>
        <taxon>Tracheophyta</taxon>
        <taxon>Spermatophyta</taxon>
        <taxon>Magnoliopsida</taxon>
        <taxon>eudicotyledons</taxon>
        <taxon>Gunneridae</taxon>
        <taxon>Pentapetalae</taxon>
        <taxon>rosids</taxon>
        <taxon>fabids</taxon>
        <taxon>Rosales</taxon>
        <taxon>Cannabaceae</taxon>
        <taxon>Cannabis</taxon>
    </lineage>
</organism>
<evidence type="ECO:0000313" key="4">
    <source>
        <dbReference type="Proteomes" id="UP000596661"/>
    </source>
</evidence>
<keyword evidence="1" id="KW-0175">Coiled coil</keyword>
<feature type="region of interest" description="Disordered" evidence="2">
    <location>
        <begin position="1"/>
        <end position="35"/>
    </location>
</feature>